<proteinExistence type="predicted"/>
<dbReference type="EMBL" id="BJXB01000067">
    <property type="protein sequence ID" value="GEM50174.1"/>
    <property type="molecule type" value="Genomic_DNA"/>
</dbReference>
<reference evidence="1 2" key="1">
    <citation type="submission" date="2019-07" db="EMBL/GenBank/DDBJ databases">
        <title>Whole genome shotgun sequence of Deinococcus cellulosilyticus NBRC 106333.</title>
        <authorList>
            <person name="Hosoyama A."/>
            <person name="Uohara A."/>
            <person name="Ohji S."/>
            <person name="Ichikawa N."/>
        </authorList>
    </citation>
    <scope>NUCLEOTIDE SEQUENCE [LARGE SCALE GENOMIC DNA]</scope>
    <source>
        <strain evidence="1 2">NBRC 106333</strain>
    </source>
</reference>
<keyword evidence="2" id="KW-1185">Reference proteome</keyword>
<dbReference type="Proteomes" id="UP000321306">
    <property type="component" value="Unassembled WGS sequence"/>
</dbReference>
<accession>A0A511NBI6</accession>
<gene>
    <name evidence="1" type="ORF">DC3_58090</name>
</gene>
<comment type="caution">
    <text evidence="1">The sequence shown here is derived from an EMBL/GenBank/DDBJ whole genome shotgun (WGS) entry which is preliminary data.</text>
</comment>
<dbReference type="AlphaFoldDB" id="A0A511NBI6"/>
<evidence type="ECO:0000313" key="1">
    <source>
        <dbReference type="EMBL" id="GEM50174.1"/>
    </source>
</evidence>
<organism evidence="1 2">
    <name type="scientific">Deinococcus cellulosilyticus (strain DSM 18568 / NBRC 106333 / KACC 11606 / 5516J-15)</name>
    <dbReference type="NCBI Taxonomy" id="1223518"/>
    <lineage>
        <taxon>Bacteria</taxon>
        <taxon>Thermotogati</taxon>
        <taxon>Deinococcota</taxon>
        <taxon>Deinococci</taxon>
        <taxon>Deinococcales</taxon>
        <taxon>Deinococcaceae</taxon>
        <taxon>Deinococcus</taxon>
    </lineage>
</organism>
<evidence type="ECO:0000313" key="2">
    <source>
        <dbReference type="Proteomes" id="UP000321306"/>
    </source>
</evidence>
<sequence>MFLTSHINTQNQLQTVLDLFKTRESVVSQDIRTLLGCNIGDAHTLLEELIAQGLIQADTVRSSTRYSKREFEHDANLVRPDWFAKLEDWFTGGKRESATRMARQLGLEIHQMRATLEEMRQDGLLYGKFVGRMCVYSLRQRGTTRQASAEQMHLVHNTPERVQQRAMMAAGTARGIRKSRPRPVS</sequence>
<name>A0A511NBI6_DEIC1</name>
<protein>
    <submittedName>
        <fullName evidence="1">Uncharacterized protein</fullName>
    </submittedName>
</protein>
<dbReference type="RefSeq" id="WP_146892173.1">
    <property type="nucleotide sequence ID" value="NZ_BJXB01000067.1"/>
</dbReference>